<dbReference type="Proteomes" id="UP000887575">
    <property type="component" value="Unassembled WGS sequence"/>
</dbReference>
<dbReference type="WBParaSite" id="MBELARI_LOCUS2436">
    <property type="protein sequence ID" value="MBELARI_LOCUS2436"/>
    <property type="gene ID" value="MBELARI_LOCUS2436"/>
</dbReference>
<reference evidence="2" key="1">
    <citation type="submission" date="2024-02" db="UniProtKB">
        <authorList>
            <consortium name="WormBaseParasite"/>
        </authorList>
    </citation>
    <scope>IDENTIFICATION</scope>
</reference>
<proteinExistence type="predicted"/>
<evidence type="ECO:0000313" key="2">
    <source>
        <dbReference type="WBParaSite" id="MBELARI_LOCUS2436"/>
    </source>
</evidence>
<organism evidence="1 2">
    <name type="scientific">Mesorhabditis belari</name>
    <dbReference type="NCBI Taxonomy" id="2138241"/>
    <lineage>
        <taxon>Eukaryota</taxon>
        <taxon>Metazoa</taxon>
        <taxon>Ecdysozoa</taxon>
        <taxon>Nematoda</taxon>
        <taxon>Chromadorea</taxon>
        <taxon>Rhabditida</taxon>
        <taxon>Rhabditina</taxon>
        <taxon>Rhabditomorpha</taxon>
        <taxon>Rhabditoidea</taxon>
        <taxon>Rhabditidae</taxon>
        <taxon>Mesorhabditinae</taxon>
        <taxon>Mesorhabditis</taxon>
    </lineage>
</organism>
<accession>A0AAF3F959</accession>
<sequence>MKLLINLFPGFPQEISIRPSDSETNLSIVIVFPNDGDARIVKGLRENTTFVEQYLVNHVYTLVVPPWYSTTTILIESANLTDKLDARNKSTQGALAMVRMDEVDKGKVNRKWEIIKTLVLDGIDDTTGTIRGLTVFTIAQLCTLFNAVLKNGK</sequence>
<keyword evidence="1" id="KW-1185">Reference proteome</keyword>
<evidence type="ECO:0000313" key="1">
    <source>
        <dbReference type="Proteomes" id="UP000887575"/>
    </source>
</evidence>
<protein>
    <submittedName>
        <fullName evidence="2">Uncharacterized protein</fullName>
    </submittedName>
</protein>
<name>A0AAF3F959_9BILA</name>
<dbReference type="AlphaFoldDB" id="A0AAF3F959"/>